<dbReference type="EMBL" id="MU157829">
    <property type="protein sequence ID" value="KAF9533284.1"/>
    <property type="molecule type" value="Genomic_DNA"/>
</dbReference>
<dbReference type="InterPro" id="IPR001079">
    <property type="entry name" value="Galectin_CRD"/>
</dbReference>
<dbReference type="Pfam" id="PF00337">
    <property type="entry name" value="Gal-bind_lectin"/>
    <property type="match status" value="1"/>
</dbReference>
<evidence type="ECO:0000256" key="1">
    <source>
        <dbReference type="RuleBase" id="RU102079"/>
    </source>
</evidence>
<reference evidence="3" key="1">
    <citation type="submission" date="2020-11" db="EMBL/GenBank/DDBJ databases">
        <authorList>
            <consortium name="DOE Joint Genome Institute"/>
            <person name="Ahrendt S."/>
            <person name="Riley R."/>
            <person name="Andreopoulos W."/>
            <person name="Labutti K."/>
            <person name="Pangilinan J."/>
            <person name="Ruiz-Duenas F.J."/>
            <person name="Barrasa J.M."/>
            <person name="Sanchez-Garcia M."/>
            <person name="Camarero S."/>
            <person name="Miyauchi S."/>
            <person name="Serrano A."/>
            <person name="Linde D."/>
            <person name="Babiker R."/>
            <person name="Drula E."/>
            <person name="Ayuso-Fernandez I."/>
            <person name="Pacheco R."/>
            <person name="Padilla G."/>
            <person name="Ferreira P."/>
            <person name="Barriuso J."/>
            <person name="Kellner H."/>
            <person name="Castanera R."/>
            <person name="Alfaro M."/>
            <person name="Ramirez L."/>
            <person name="Pisabarro A.G."/>
            <person name="Kuo A."/>
            <person name="Tritt A."/>
            <person name="Lipzen A."/>
            <person name="He G."/>
            <person name="Yan M."/>
            <person name="Ng V."/>
            <person name="Cullen D."/>
            <person name="Martin F."/>
            <person name="Rosso M.-N."/>
            <person name="Henrissat B."/>
            <person name="Hibbett D."/>
            <person name="Martinez A.T."/>
            <person name="Grigoriev I.V."/>
        </authorList>
    </citation>
    <scope>NUCLEOTIDE SEQUENCE</scope>
    <source>
        <strain evidence="3">CBS 506.95</strain>
    </source>
</reference>
<organism evidence="3 4">
    <name type="scientific">Crepidotus variabilis</name>
    <dbReference type="NCBI Taxonomy" id="179855"/>
    <lineage>
        <taxon>Eukaryota</taxon>
        <taxon>Fungi</taxon>
        <taxon>Dikarya</taxon>
        <taxon>Basidiomycota</taxon>
        <taxon>Agaricomycotina</taxon>
        <taxon>Agaricomycetes</taxon>
        <taxon>Agaricomycetidae</taxon>
        <taxon>Agaricales</taxon>
        <taxon>Agaricineae</taxon>
        <taxon>Crepidotaceae</taxon>
        <taxon>Crepidotus</taxon>
    </lineage>
</organism>
<keyword evidence="1" id="KW-0430">Lectin</keyword>
<evidence type="ECO:0000313" key="4">
    <source>
        <dbReference type="Proteomes" id="UP000807306"/>
    </source>
</evidence>
<evidence type="ECO:0000313" key="3">
    <source>
        <dbReference type="EMBL" id="KAF9533284.1"/>
    </source>
</evidence>
<gene>
    <name evidence="3" type="ORF">CPB83DRAFT_758032</name>
</gene>
<protein>
    <recommendedName>
        <fullName evidence="1">Galectin</fullName>
    </recommendedName>
</protein>
<dbReference type="PROSITE" id="PS51304">
    <property type="entry name" value="GALECTIN"/>
    <property type="match status" value="1"/>
</dbReference>
<dbReference type="Proteomes" id="UP000807306">
    <property type="component" value="Unassembled WGS sequence"/>
</dbReference>
<dbReference type="SUPFAM" id="SSF49899">
    <property type="entry name" value="Concanavalin A-like lectins/glucanases"/>
    <property type="match status" value="1"/>
</dbReference>
<keyword evidence="4" id="KW-1185">Reference proteome</keyword>
<comment type="caution">
    <text evidence="3">The sequence shown here is derived from an EMBL/GenBank/DDBJ whole genome shotgun (WGS) entry which is preliminary data.</text>
</comment>
<proteinExistence type="predicted"/>
<dbReference type="Gene3D" id="2.60.120.200">
    <property type="match status" value="1"/>
</dbReference>
<evidence type="ECO:0000259" key="2">
    <source>
        <dbReference type="PROSITE" id="PS51304"/>
    </source>
</evidence>
<accession>A0A9P6JUX9</accession>
<dbReference type="InterPro" id="IPR013320">
    <property type="entry name" value="ConA-like_dom_sf"/>
</dbReference>
<name>A0A9P6JUX9_9AGAR</name>
<feature type="domain" description="Galectin" evidence="2">
    <location>
        <begin position="15"/>
        <end position="156"/>
    </location>
</feature>
<sequence>MATPSRYFHKVPLNQITTLPEPVKVDGILIFRSFDLNMYASLSGKGDYTLLDLLNAGGDVMLHISVRCCQNAIVFNTSTKNTGWGPEEIVELKGHFEGFNTTVAIYNHPDMFQIITNGRTAHYFKKRIQGDVAKLSYFTAEGLPSFFSDPIAVETFKDWGALVPGSRSGN</sequence>
<dbReference type="GO" id="GO:0030246">
    <property type="term" value="F:carbohydrate binding"/>
    <property type="evidence" value="ECO:0007669"/>
    <property type="project" value="UniProtKB-UniRule"/>
</dbReference>
<dbReference type="OrthoDB" id="3018764at2759"/>
<dbReference type="AlphaFoldDB" id="A0A9P6JUX9"/>